<dbReference type="InterPro" id="IPR052125">
    <property type="entry name" value="KLHDC10"/>
</dbReference>
<dbReference type="InterPro" id="IPR015915">
    <property type="entry name" value="Kelch-typ_b-propeller"/>
</dbReference>
<dbReference type="PANTHER" id="PTHR46428:SF1">
    <property type="entry name" value="KELCH DOMAIN-CONTAINING PROTEIN 10"/>
    <property type="match status" value="1"/>
</dbReference>
<dbReference type="SUPFAM" id="SSF52540">
    <property type="entry name" value="P-loop containing nucleoside triphosphate hydrolases"/>
    <property type="match status" value="1"/>
</dbReference>
<dbReference type="Gene3D" id="2.120.10.80">
    <property type="entry name" value="Kelch-type beta propeller"/>
    <property type="match status" value="2"/>
</dbReference>
<evidence type="ECO:0000256" key="5">
    <source>
        <dbReference type="SAM" id="MobiDB-lite"/>
    </source>
</evidence>
<evidence type="ECO:0000256" key="3">
    <source>
        <dbReference type="ARBA" id="ARBA00038487"/>
    </source>
</evidence>
<dbReference type="Pfam" id="PF01344">
    <property type="entry name" value="Kelch_1"/>
    <property type="match status" value="1"/>
</dbReference>
<keyword evidence="2" id="KW-0677">Repeat</keyword>
<evidence type="ECO:0000313" key="7">
    <source>
        <dbReference type="EMBL" id="MBN3287604.1"/>
    </source>
</evidence>
<keyword evidence="8" id="KW-1185">Reference proteome</keyword>
<feature type="non-terminal residue" evidence="7">
    <location>
        <position position="1"/>
    </location>
</feature>
<gene>
    <name evidence="7" type="primary">Klhdc10_0</name>
    <name evidence="7" type="ORF">GTO93_0018750</name>
</gene>
<evidence type="ECO:0000259" key="6">
    <source>
        <dbReference type="Pfam" id="PF00685"/>
    </source>
</evidence>
<keyword evidence="1" id="KW-0880">Kelch repeat</keyword>
<dbReference type="InterPro" id="IPR027417">
    <property type="entry name" value="P-loop_NTPase"/>
</dbReference>
<dbReference type="PANTHER" id="PTHR46428">
    <property type="entry name" value="KELCH DOMAIN-CONTAINING PROTEIN 10"/>
    <property type="match status" value="1"/>
</dbReference>
<dbReference type="SUPFAM" id="SSF63825">
    <property type="entry name" value="YWTD domain"/>
    <property type="match status" value="1"/>
</dbReference>
<protein>
    <recommendedName>
        <fullName evidence="4">Kelch domain-containing protein 10</fullName>
    </recommendedName>
</protein>
<name>A0ABS2YLG1_POLSP</name>
<organism evidence="7 8">
    <name type="scientific">Polyodon spathula</name>
    <name type="common">North American paddlefish</name>
    <name type="synonym">Squalus spathula</name>
    <dbReference type="NCBI Taxonomy" id="7913"/>
    <lineage>
        <taxon>Eukaryota</taxon>
        <taxon>Metazoa</taxon>
        <taxon>Chordata</taxon>
        <taxon>Craniata</taxon>
        <taxon>Vertebrata</taxon>
        <taxon>Euteleostomi</taxon>
        <taxon>Actinopterygii</taxon>
        <taxon>Chondrostei</taxon>
        <taxon>Acipenseriformes</taxon>
        <taxon>Polyodontidae</taxon>
        <taxon>Polyodon</taxon>
    </lineage>
</organism>
<feature type="non-terminal residue" evidence="7">
    <location>
        <position position="698"/>
    </location>
</feature>
<feature type="domain" description="Sulfotransferase" evidence="6">
    <location>
        <begin position="36"/>
        <end position="231"/>
    </location>
</feature>
<dbReference type="InterPro" id="IPR006652">
    <property type="entry name" value="Kelch_1"/>
</dbReference>
<comment type="caution">
    <text evidence="7">The sequence shown here is derived from an EMBL/GenBank/DDBJ whole genome shotgun (WGS) entry which is preliminary data.</text>
</comment>
<dbReference type="InterPro" id="IPR000863">
    <property type="entry name" value="Sulfotransferase_dom"/>
</dbReference>
<proteinExistence type="inferred from homology"/>
<evidence type="ECO:0000256" key="2">
    <source>
        <dbReference type="ARBA" id="ARBA00022737"/>
    </source>
</evidence>
<accession>A0ABS2YLG1</accession>
<dbReference type="Gene3D" id="3.40.50.300">
    <property type="entry name" value="P-loop containing nucleotide triphosphate hydrolases"/>
    <property type="match status" value="1"/>
</dbReference>
<comment type="similarity">
    <text evidence="3">Belongs to the KLHDC10 family.</text>
</comment>
<reference evidence="7" key="1">
    <citation type="journal article" date="2021" name="Cell">
        <title>Tracing the genetic footprints of vertebrate landing in non-teleost ray-finned fishes.</title>
        <authorList>
            <person name="Bi X."/>
            <person name="Wang K."/>
            <person name="Yang L."/>
            <person name="Pan H."/>
            <person name="Jiang H."/>
            <person name="Wei Q."/>
            <person name="Fang M."/>
            <person name="Yu H."/>
            <person name="Zhu C."/>
            <person name="Cai Y."/>
            <person name="He Y."/>
            <person name="Gan X."/>
            <person name="Zeng H."/>
            <person name="Yu D."/>
            <person name="Zhu Y."/>
            <person name="Jiang H."/>
            <person name="Qiu Q."/>
            <person name="Yang H."/>
            <person name="Zhang Y.E."/>
            <person name="Wang W."/>
            <person name="Zhu M."/>
            <person name="He S."/>
            <person name="Zhang G."/>
        </authorList>
    </citation>
    <scope>NUCLEOTIDE SEQUENCE</scope>
    <source>
        <strain evidence="7">Pddl_001</strain>
    </source>
</reference>
<dbReference type="Pfam" id="PF00685">
    <property type="entry name" value="Sulfotransfer_1"/>
    <property type="match status" value="1"/>
</dbReference>
<dbReference type="Pfam" id="PF24681">
    <property type="entry name" value="Kelch_KLHDC2_KLHL20_DRC7"/>
    <property type="match status" value="1"/>
</dbReference>
<feature type="region of interest" description="Disordered" evidence="5">
    <location>
        <begin position="301"/>
        <end position="322"/>
    </location>
</feature>
<evidence type="ECO:0000313" key="8">
    <source>
        <dbReference type="Proteomes" id="UP001166093"/>
    </source>
</evidence>
<dbReference type="EMBL" id="JAAWVQ010167599">
    <property type="protein sequence ID" value="MBN3287604.1"/>
    <property type="molecule type" value="Genomic_DNA"/>
</dbReference>
<evidence type="ECO:0000256" key="4">
    <source>
        <dbReference type="ARBA" id="ARBA00041041"/>
    </source>
</evidence>
<dbReference type="SUPFAM" id="SSF117281">
    <property type="entry name" value="Kelch motif"/>
    <property type="match status" value="1"/>
</dbReference>
<evidence type="ECO:0000256" key="1">
    <source>
        <dbReference type="ARBA" id="ARBA00022441"/>
    </source>
</evidence>
<sequence length="698" mass="79325">MPEQTKLIHTFNGIPFSTRVSKELLQSLDTFEAREDDVLLVSYPKSGTHWLTEIMKNLYHSQREDNGVSKVTLTSPLEFGDLSKFDELRNLPNKRLIPTHLNYEMIPVQFKTKKCKMIYVIRNPKDTAVSLYHYYKQNPNLPKIEKWSTFLEMFLKGEVVCGSWIDHVLSWEKSKTDENVLVLYYESLKEDLPKYVKEISTFLGINVTEDQIKDISKKSSFSEMKEKAEKEKCKKSRFTPALRLCVDCLALCEALSCVNSDRYNGVRSGRRHPGTHLSDCSLVSKSGADLRLAGESVACMGEGSSRSDEEGEEEEPLLEPPQNIPVPGLIDMYFSKTGLSGNRLPPARSGHRCVADNANLYVFGGYNPDFDESGGSENEDYPLFRELWRYHFATGTWQQMRTEGYMPRELASMSAVLHGNNLLVFGGTGIPFGESNGNDVHVCNVKYKRWSLLSCRGKKPNRIYGQAMAIINGYLYVFGGTTGYIYSTDLHRLDLTTREWIHLKPNNPPDDLPEERYRHEITHDGQKIYILGGGTSWTSYPLDKVHAYNLETNSWEEITTKPHDKIGFPAARRCHSCVQIGSDVYICGGYNGELILGDLWKMNLQTFQWTKLPAVMPEPAYFHCAAVTPAGCMYVHGGVVNIHENRRTGSLFKIWLVVPSLLELCWEKLLKSFPQLAQLSTTQLINLGLTQELVERLK</sequence>
<dbReference type="Proteomes" id="UP001166093">
    <property type="component" value="Unassembled WGS sequence"/>
</dbReference>